<evidence type="ECO:0000313" key="1">
    <source>
        <dbReference type="EMBL" id="CRK86373.1"/>
    </source>
</evidence>
<keyword evidence="2" id="KW-1185">Reference proteome</keyword>
<evidence type="ECO:0000313" key="2">
    <source>
        <dbReference type="Proteomes" id="UP000183832"/>
    </source>
</evidence>
<accession>A0A1J1HEF0</accession>
<gene>
    <name evidence="1" type="ORF">CLUMA_CG000344</name>
</gene>
<proteinExistence type="predicted"/>
<reference evidence="1 2" key="1">
    <citation type="submission" date="2015-04" db="EMBL/GenBank/DDBJ databases">
        <authorList>
            <person name="Syromyatnikov M.Y."/>
            <person name="Popov V.N."/>
        </authorList>
    </citation>
    <scope>NUCLEOTIDE SEQUENCE [LARGE SCALE GENOMIC DNA]</scope>
</reference>
<dbReference type="AlphaFoldDB" id="A0A1J1HEF0"/>
<dbReference type="EMBL" id="CVRI01000001">
    <property type="protein sequence ID" value="CRK86373.1"/>
    <property type="molecule type" value="Genomic_DNA"/>
</dbReference>
<dbReference type="Proteomes" id="UP000183832">
    <property type="component" value="Unassembled WGS sequence"/>
</dbReference>
<name>A0A1J1HEF0_9DIPT</name>
<protein>
    <submittedName>
        <fullName evidence="1">CLUMA_CG000344, isoform A</fullName>
    </submittedName>
</protein>
<organism evidence="1 2">
    <name type="scientific">Clunio marinus</name>
    <dbReference type="NCBI Taxonomy" id="568069"/>
    <lineage>
        <taxon>Eukaryota</taxon>
        <taxon>Metazoa</taxon>
        <taxon>Ecdysozoa</taxon>
        <taxon>Arthropoda</taxon>
        <taxon>Hexapoda</taxon>
        <taxon>Insecta</taxon>
        <taxon>Pterygota</taxon>
        <taxon>Neoptera</taxon>
        <taxon>Endopterygota</taxon>
        <taxon>Diptera</taxon>
        <taxon>Nematocera</taxon>
        <taxon>Chironomoidea</taxon>
        <taxon>Chironomidae</taxon>
        <taxon>Clunio</taxon>
    </lineage>
</organism>
<sequence>MNNIKEIFVLEGFRKQSPIKNSLEYFHHNFIMSPLDVILICRIFMIGQLPDEHKYLFTSAPN</sequence>